<dbReference type="Proteomes" id="UP000509568">
    <property type="component" value="Chromosome"/>
</dbReference>
<proteinExistence type="predicted"/>
<keyword evidence="1" id="KW-1133">Transmembrane helix</keyword>
<dbReference type="KEGG" id="pez:HWQ56_03305"/>
<feature type="domain" description="TadE-like" evidence="2">
    <location>
        <begin position="11"/>
        <end position="53"/>
    </location>
</feature>
<gene>
    <name evidence="3" type="ORF">HWQ56_03305</name>
</gene>
<evidence type="ECO:0000313" key="4">
    <source>
        <dbReference type="Proteomes" id="UP000509568"/>
    </source>
</evidence>
<name>A0A7D5H167_9PSED</name>
<feature type="transmembrane region" description="Helical" evidence="1">
    <location>
        <begin position="12"/>
        <end position="36"/>
    </location>
</feature>
<dbReference type="RefSeq" id="WP_176569777.1">
    <property type="nucleotide sequence ID" value="NZ_CP056030.1"/>
</dbReference>
<evidence type="ECO:0000259" key="2">
    <source>
        <dbReference type="Pfam" id="PF07811"/>
    </source>
</evidence>
<dbReference type="EMBL" id="CP056030">
    <property type="protein sequence ID" value="QKZ02882.1"/>
    <property type="molecule type" value="Genomic_DNA"/>
</dbReference>
<accession>A0A7D5H167</accession>
<organism evidence="3 4">
    <name type="scientific">Pseudomonas eucalypticola</name>
    <dbReference type="NCBI Taxonomy" id="2599595"/>
    <lineage>
        <taxon>Bacteria</taxon>
        <taxon>Pseudomonadati</taxon>
        <taxon>Pseudomonadota</taxon>
        <taxon>Gammaproteobacteria</taxon>
        <taxon>Pseudomonadales</taxon>
        <taxon>Pseudomonadaceae</taxon>
        <taxon>Pseudomonas</taxon>
    </lineage>
</organism>
<dbReference type="Pfam" id="PF07811">
    <property type="entry name" value="TadE"/>
    <property type="match status" value="1"/>
</dbReference>
<dbReference type="AlphaFoldDB" id="A0A7D5H167"/>
<keyword evidence="1" id="KW-0812">Transmembrane</keyword>
<sequence length="150" mass="15755">MQAGLPHKQKGAAAIEFAIVFMIFFAAFYAVVAYSLPLLMMQSFNQASAEAIRQTVAIDPATAGTGYTAQVKSTAVTAVTTVVNKWLPTALNFSSSNVNVTYAGAGNLLTVTISYPSSNLNSIMPFLTLPGIGQVPNLPTNLTATSSMML</sequence>
<keyword evidence="4" id="KW-1185">Reference proteome</keyword>
<dbReference type="InterPro" id="IPR012495">
    <property type="entry name" value="TadE-like_dom"/>
</dbReference>
<evidence type="ECO:0000313" key="3">
    <source>
        <dbReference type="EMBL" id="QKZ02882.1"/>
    </source>
</evidence>
<evidence type="ECO:0000256" key="1">
    <source>
        <dbReference type="SAM" id="Phobius"/>
    </source>
</evidence>
<reference evidence="3 4" key="1">
    <citation type="submission" date="2020-06" db="EMBL/GenBank/DDBJ databases">
        <title>Pseudomonas eucalypticola sp. nov., an endophyte of Eucalyptus dunnii leaves with biocontrol ability of eucalyptus leaf blight.</title>
        <authorList>
            <person name="Liu Y."/>
            <person name="Song Z."/>
            <person name="Zeng H."/>
            <person name="Lu M."/>
            <person name="Wang X."/>
            <person name="Lian X."/>
            <person name="Zhang Q."/>
        </authorList>
    </citation>
    <scope>NUCLEOTIDE SEQUENCE [LARGE SCALE GENOMIC DNA]</scope>
    <source>
        <strain evidence="3 4">NP-1</strain>
    </source>
</reference>
<protein>
    <submittedName>
        <fullName evidence="3">Pilus assembly protein</fullName>
    </submittedName>
</protein>
<keyword evidence="1" id="KW-0472">Membrane</keyword>